<accession>A0A6J5T8R2</accession>
<dbReference type="InterPro" id="IPR019908">
    <property type="entry name" value="Toxin_RalR"/>
</dbReference>
<dbReference type="Pfam" id="PF14354">
    <property type="entry name" value="Lar_restr_allev"/>
    <property type="match status" value="1"/>
</dbReference>
<name>A0A6J5T8R2_9CAUD</name>
<organism evidence="1">
    <name type="scientific">uncultured Caudovirales phage</name>
    <dbReference type="NCBI Taxonomy" id="2100421"/>
    <lineage>
        <taxon>Viruses</taxon>
        <taxon>Duplodnaviria</taxon>
        <taxon>Heunggongvirae</taxon>
        <taxon>Uroviricota</taxon>
        <taxon>Caudoviricetes</taxon>
        <taxon>Peduoviridae</taxon>
        <taxon>Maltschvirus</taxon>
        <taxon>Maltschvirus maltsch</taxon>
    </lineage>
</organism>
<gene>
    <name evidence="1" type="ORF">UFOVP3_15</name>
</gene>
<sequence length="73" mass="8117">MSDALKPCPFCGGKKNTICRTDYDGRDAYAVSCRYHNCHGSIFTLGYGYFADKAEAIAAWNTRAVLDELERMG</sequence>
<reference evidence="1" key="1">
    <citation type="submission" date="2020-05" db="EMBL/GenBank/DDBJ databases">
        <authorList>
            <person name="Chiriac C."/>
            <person name="Salcher M."/>
            <person name="Ghai R."/>
            <person name="Kavagutti S V."/>
        </authorList>
    </citation>
    <scope>NUCLEOTIDE SEQUENCE</scope>
</reference>
<dbReference type="EMBL" id="LR797814">
    <property type="protein sequence ID" value="CAB4240518.1"/>
    <property type="molecule type" value="Genomic_DNA"/>
</dbReference>
<evidence type="ECO:0000313" key="1">
    <source>
        <dbReference type="EMBL" id="CAB4240518.1"/>
    </source>
</evidence>
<protein>
    <submittedName>
        <fullName evidence="1">Anti_R_Lar, restriction alleviation protein, Lar family</fullName>
    </submittedName>
</protein>
<proteinExistence type="predicted"/>
<dbReference type="NCBIfam" id="TIGR03655">
    <property type="entry name" value="anti_R_Lar"/>
    <property type="match status" value="1"/>
</dbReference>